<dbReference type="Gene3D" id="3.90.920.10">
    <property type="entry name" value="DNA primase, PRIM domain"/>
    <property type="match status" value="1"/>
</dbReference>
<dbReference type="PANTHER" id="PTHR42705">
    <property type="entry name" value="BIFUNCTIONAL NON-HOMOLOGOUS END JOINING PROTEIN LIGD"/>
    <property type="match status" value="1"/>
</dbReference>
<evidence type="ECO:0000259" key="2">
    <source>
        <dbReference type="Pfam" id="PF13298"/>
    </source>
</evidence>
<reference evidence="4 5" key="1">
    <citation type="submission" date="2017-10" db="EMBL/GenBank/DDBJ databases">
        <title>Sequencing the genomes of 1000 actinobacteria strains.</title>
        <authorList>
            <person name="Klenk H.-P."/>
        </authorList>
    </citation>
    <scope>NUCLEOTIDE SEQUENCE [LARGE SCALE GENOMIC DNA]</scope>
    <source>
        <strain evidence="4 5">DSM 15597</strain>
    </source>
</reference>
<accession>A0A2A9CRT4</accession>
<organism evidence="4 5">
    <name type="scientific">Propionicimonas paludicola</name>
    <dbReference type="NCBI Taxonomy" id="185243"/>
    <lineage>
        <taxon>Bacteria</taxon>
        <taxon>Bacillati</taxon>
        <taxon>Actinomycetota</taxon>
        <taxon>Actinomycetes</taxon>
        <taxon>Propionibacteriales</taxon>
        <taxon>Nocardioidaceae</taxon>
        <taxon>Propionicimonas</taxon>
    </lineage>
</organism>
<evidence type="ECO:0000313" key="5">
    <source>
        <dbReference type="Proteomes" id="UP000226079"/>
    </source>
</evidence>
<gene>
    <name evidence="4" type="ORF">ATK74_0857</name>
</gene>
<dbReference type="NCBIfam" id="TIGR02777">
    <property type="entry name" value="LigD_PE_dom"/>
    <property type="match status" value="1"/>
</dbReference>
<feature type="domain" description="DNA ligase D 3'-phosphoesterase" evidence="2">
    <location>
        <begin position="329"/>
        <end position="419"/>
    </location>
</feature>
<dbReference type="PANTHER" id="PTHR42705:SF2">
    <property type="entry name" value="BIFUNCTIONAL NON-HOMOLOGOUS END JOINING PROTEIN LIGD"/>
    <property type="match status" value="1"/>
</dbReference>
<dbReference type="Pfam" id="PF13298">
    <property type="entry name" value="LigD_N"/>
    <property type="match status" value="1"/>
</dbReference>
<feature type="region of interest" description="Disordered" evidence="1">
    <location>
        <begin position="303"/>
        <end position="324"/>
    </location>
</feature>
<dbReference type="InterPro" id="IPR052171">
    <property type="entry name" value="NHEJ_LigD"/>
</dbReference>
<dbReference type="Pfam" id="PF21686">
    <property type="entry name" value="LigD_Prim-Pol"/>
    <property type="match status" value="1"/>
</dbReference>
<dbReference type="AlphaFoldDB" id="A0A2A9CRT4"/>
<dbReference type="Proteomes" id="UP000226079">
    <property type="component" value="Unassembled WGS sequence"/>
</dbReference>
<dbReference type="InterPro" id="IPR014144">
    <property type="entry name" value="LigD_PE_domain"/>
</dbReference>
<dbReference type="InterPro" id="IPR014145">
    <property type="entry name" value="LigD_pol_dom"/>
</dbReference>
<dbReference type="RefSeq" id="WP_098459875.1">
    <property type="nucleotide sequence ID" value="NZ_PDJC01000001.1"/>
</dbReference>
<feature type="compositionally biased region" description="Pro residues" evidence="1">
    <location>
        <begin position="311"/>
        <end position="320"/>
    </location>
</feature>
<evidence type="ECO:0000256" key="1">
    <source>
        <dbReference type="SAM" id="MobiDB-lite"/>
    </source>
</evidence>
<comment type="caution">
    <text evidence="4">The sequence shown here is derived from an EMBL/GenBank/DDBJ whole genome shotgun (WGS) entry which is preliminary data.</text>
</comment>
<protein>
    <submittedName>
        <fullName evidence="4">Bifunctional non-homologous end joining protein LigD</fullName>
    </submittedName>
</protein>
<evidence type="ECO:0000259" key="3">
    <source>
        <dbReference type="Pfam" id="PF21686"/>
    </source>
</evidence>
<sequence length="450" mass="49312">MSSERVAIDGHELALTNLDKVLYPATGTTKAEVIAYYAEVAQVMLPHLRQRPITRKRYPDGVGDGTEPGGVFFAKNLAEGTPDWVRRYRIEHRSGPNDYPVADDVATLVWLAQLAALELHVPQWRFAADGTPQPPDRLVLDLDPGEGVELGACAEVAGWVGEALAGAGLTAFPVTSGSKGIHLYASLDGSLSTEEASTVAHELANALQAAHPDRVTSVMRRSGRDGKVFLDWSQNNGSKTTVSPYSLRGRERPWVAAPRSWDELSRPGLRQLEFGEVLERLPDGDLLAGLLTRPDRLATYRSLRDGAKTPEPVPAEPAPPSSGRSFVVHEHHARRLHYDFRLEHDGVLVSWAVPKGLPTDPQRNRLAVQTEDHPLAYGSFEGTIPAGQYGAGTVRIWDAGSYELEKWRDNEVIITLHGRPDGGLAGRPTRFALIRTDENWLMHLMAPAPD</sequence>
<dbReference type="NCBIfam" id="TIGR02778">
    <property type="entry name" value="ligD_pol"/>
    <property type="match status" value="1"/>
</dbReference>
<dbReference type="EMBL" id="PDJC01000001">
    <property type="protein sequence ID" value="PFG16322.1"/>
    <property type="molecule type" value="Genomic_DNA"/>
</dbReference>
<dbReference type="InterPro" id="IPR033649">
    <property type="entry name" value="MtLigD_Pol-like"/>
</dbReference>
<dbReference type="OrthoDB" id="9802472at2"/>
<name>A0A2A9CRT4_9ACTN</name>
<dbReference type="CDD" id="cd04863">
    <property type="entry name" value="MtLigD_Pol_like"/>
    <property type="match status" value="1"/>
</dbReference>
<feature type="domain" description="DNA ligase D polymerase" evidence="3">
    <location>
        <begin position="29"/>
        <end position="282"/>
    </location>
</feature>
<evidence type="ECO:0000313" key="4">
    <source>
        <dbReference type="EMBL" id="PFG16322.1"/>
    </source>
</evidence>
<proteinExistence type="predicted"/>
<keyword evidence="5" id="KW-1185">Reference proteome</keyword>